<dbReference type="Pfam" id="PF08447">
    <property type="entry name" value="PAS_3"/>
    <property type="match status" value="1"/>
</dbReference>
<feature type="region of interest" description="Disordered" evidence="7">
    <location>
        <begin position="48"/>
        <end position="68"/>
    </location>
</feature>
<dbReference type="InterPro" id="IPR013655">
    <property type="entry name" value="PAS_fold_3"/>
</dbReference>
<evidence type="ECO:0000259" key="8">
    <source>
        <dbReference type="PROSITE" id="PS50112"/>
    </source>
</evidence>
<evidence type="ECO:0000256" key="3">
    <source>
        <dbReference type="ARBA" id="ARBA00022553"/>
    </source>
</evidence>
<sequence length="372" mass="40755">MVRMLLIRTHASNRVVAGGGRSYGFGHSPPLGVGGVSWLAAYSETPPVVRSEPTRVPPTPLRPSPSVTSLARPEVDAVARTLAESTELALFMTDARLRCTYLNAAAEALTGRTLAEVVARGLSLLDLVHRPSAEGQPTPSVDSPLAQALAKQGRERGEDVFVHKDGHARPVVFTVHPLRDADAVVGAIIEVRDLTAERQAVAALRVSEARYRFLAETIPVQVWTAKPDGLLDYVSSRAVIEFGVPLATLLSEGWLNVLHPEDRQLAIERWTTALRTGEGYEVEFRLKLANGQYAWYLARAVPERDANGHVLQWLGTNTNIHEQREARERTEALLLEVGKQARETEATLVRLRAEKLAAEQRAAELEAKSSSR</sequence>
<accession>A0A3A8HVL6</accession>
<protein>
    <recommendedName>
        <fullName evidence="2">histidine kinase</fullName>
        <ecNumber evidence="2">2.7.13.3</ecNumber>
    </recommendedName>
</protein>
<feature type="domain" description="PAS" evidence="8">
    <location>
        <begin position="207"/>
        <end position="277"/>
    </location>
</feature>
<dbReference type="FunFam" id="3.30.450.20:FF:000099">
    <property type="entry name" value="Sensory box sensor histidine kinase"/>
    <property type="match status" value="1"/>
</dbReference>
<evidence type="ECO:0000256" key="4">
    <source>
        <dbReference type="ARBA" id="ARBA00022679"/>
    </source>
</evidence>
<dbReference type="InterPro" id="IPR000014">
    <property type="entry name" value="PAS"/>
</dbReference>
<dbReference type="InterPro" id="IPR013767">
    <property type="entry name" value="PAS_fold"/>
</dbReference>
<gene>
    <name evidence="10" type="ORF">D7V88_33810</name>
</gene>
<reference evidence="11" key="1">
    <citation type="submission" date="2018-09" db="EMBL/GenBank/DDBJ databases">
        <authorList>
            <person name="Livingstone P.G."/>
            <person name="Whitworth D.E."/>
        </authorList>
    </citation>
    <scope>NUCLEOTIDE SEQUENCE [LARGE SCALE GENOMIC DNA]</scope>
    <source>
        <strain evidence="11">CA054A</strain>
    </source>
</reference>
<dbReference type="InterPro" id="IPR000700">
    <property type="entry name" value="PAS-assoc_C"/>
</dbReference>
<organism evidence="10 11">
    <name type="scientific">Corallococcus terminator</name>
    <dbReference type="NCBI Taxonomy" id="2316733"/>
    <lineage>
        <taxon>Bacteria</taxon>
        <taxon>Pseudomonadati</taxon>
        <taxon>Myxococcota</taxon>
        <taxon>Myxococcia</taxon>
        <taxon>Myxococcales</taxon>
        <taxon>Cystobacterineae</taxon>
        <taxon>Myxococcaceae</taxon>
        <taxon>Corallococcus</taxon>
    </lineage>
</organism>
<evidence type="ECO:0000256" key="2">
    <source>
        <dbReference type="ARBA" id="ARBA00012438"/>
    </source>
</evidence>
<dbReference type="InterPro" id="IPR001610">
    <property type="entry name" value="PAC"/>
</dbReference>
<evidence type="ECO:0000259" key="9">
    <source>
        <dbReference type="PROSITE" id="PS50113"/>
    </source>
</evidence>
<dbReference type="PROSITE" id="PS50112">
    <property type="entry name" value="PAS"/>
    <property type="match status" value="2"/>
</dbReference>
<dbReference type="NCBIfam" id="TIGR00229">
    <property type="entry name" value="sensory_box"/>
    <property type="match status" value="2"/>
</dbReference>
<evidence type="ECO:0000256" key="6">
    <source>
        <dbReference type="SAM" id="Coils"/>
    </source>
</evidence>
<dbReference type="SUPFAM" id="SSF55785">
    <property type="entry name" value="PYP-like sensor domain (PAS domain)"/>
    <property type="match status" value="2"/>
</dbReference>
<dbReference type="Proteomes" id="UP000268094">
    <property type="component" value="Unassembled WGS sequence"/>
</dbReference>
<dbReference type="PROSITE" id="PS50113">
    <property type="entry name" value="PAC"/>
    <property type="match status" value="2"/>
</dbReference>
<keyword evidence="4" id="KW-0808">Transferase</keyword>
<feature type="domain" description="PAC" evidence="9">
    <location>
        <begin position="280"/>
        <end position="332"/>
    </location>
</feature>
<evidence type="ECO:0000256" key="7">
    <source>
        <dbReference type="SAM" id="MobiDB-lite"/>
    </source>
</evidence>
<dbReference type="AlphaFoldDB" id="A0A3A8HVL6"/>
<dbReference type="Gene3D" id="3.30.450.20">
    <property type="entry name" value="PAS domain"/>
    <property type="match status" value="2"/>
</dbReference>
<keyword evidence="6" id="KW-0175">Coiled coil</keyword>
<feature type="domain" description="PAC" evidence="9">
    <location>
        <begin position="155"/>
        <end position="206"/>
    </location>
</feature>
<dbReference type="GO" id="GO:0004673">
    <property type="term" value="F:protein histidine kinase activity"/>
    <property type="evidence" value="ECO:0007669"/>
    <property type="project" value="UniProtKB-EC"/>
</dbReference>
<keyword evidence="5" id="KW-0418">Kinase</keyword>
<dbReference type="PANTHER" id="PTHR43304">
    <property type="entry name" value="PHYTOCHROME-LIKE PROTEIN CPH1"/>
    <property type="match status" value="1"/>
</dbReference>
<feature type="domain" description="PAS" evidence="8">
    <location>
        <begin position="75"/>
        <end position="129"/>
    </location>
</feature>
<name>A0A3A8HVL6_9BACT</name>
<dbReference type="InterPro" id="IPR035965">
    <property type="entry name" value="PAS-like_dom_sf"/>
</dbReference>
<dbReference type="PANTHER" id="PTHR43304:SF1">
    <property type="entry name" value="PAC DOMAIN-CONTAINING PROTEIN"/>
    <property type="match status" value="1"/>
</dbReference>
<dbReference type="EMBL" id="RAVZ01000340">
    <property type="protein sequence ID" value="RKG75247.1"/>
    <property type="molecule type" value="Genomic_DNA"/>
</dbReference>
<evidence type="ECO:0000313" key="10">
    <source>
        <dbReference type="EMBL" id="RKG75247.1"/>
    </source>
</evidence>
<comment type="caution">
    <text evidence="10">The sequence shown here is derived from an EMBL/GenBank/DDBJ whole genome shotgun (WGS) entry which is preliminary data.</text>
</comment>
<dbReference type="InterPro" id="IPR052162">
    <property type="entry name" value="Sensor_kinase/Photoreceptor"/>
</dbReference>
<feature type="coiled-coil region" evidence="6">
    <location>
        <begin position="341"/>
        <end position="368"/>
    </location>
</feature>
<evidence type="ECO:0000313" key="11">
    <source>
        <dbReference type="Proteomes" id="UP000268094"/>
    </source>
</evidence>
<comment type="catalytic activity">
    <reaction evidence="1">
        <text>ATP + protein L-histidine = ADP + protein N-phospho-L-histidine.</text>
        <dbReference type="EC" id="2.7.13.3"/>
    </reaction>
</comment>
<dbReference type="GO" id="GO:0006355">
    <property type="term" value="P:regulation of DNA-templated transcription"/>
    <property type="evidence" value="ECO:0007669"/>
    <property type="project" value="InterPro"/>
</dbReference>
<keyword evidence="11" id="KW-1185">Reference proteome</keyword>
<dbReference type="Pfam" id="PF00989">
    <property type="entry name" value="PAS"/>
    <property type="match status" value="1"/>
</dbReference>
<dbReference type="EC" id="2.7.13.3" evidence="2"/>
<evidence type="ECO:0000256" key="1">
    <source>
        <dbReference type="ARBA" id="ARBA00000085"/>
    </source>
</evidence>
<dbReference type="CDD" id="cd00130">
    <property type="entry name" value="PAS"/>
    <property type="match status" value="2"/>
</dbReference>
<dbReference type="SMART" id="SM00091">
    <property type="entry name" value="PAS"/>
    <property type="match status" value="2"/>
</dbReference>
<keyword evidence="3" id="KW-0597">Phosphoprotein</keyword>
<proteinExistence type="predicted"/>
<evidence type="ECO:0000256" key="5">
    <source>
        <dbReference type="ARBA" id="ARBA00022777"/>
    </source>
</evidence>
<dbReference type="SMART" id="SM00086">
    <property type="entry name" value="PAC"/>
    <property type="match status" value="2"/>
</dbReference>